<name>A0AA40KG83_9HYME</name>
<keyword evidence="3" id="KW-1185">Reference proteome</keyword>
<reference evidence="2" key="1">
    <citation type="submission" date="2021-10" db="EMBL/GenBank/DDBJ databases">
        <title>Melipona bicolor Genome sequencing and assembly.</title>
        <authorList>
            <person name="Araujo N.S."/>
            <person name="Arias M.C."/>
        </authorList>
    </citation>
    <scope>NUCLEOTIDE SEQUENCE</scope>
    <source>
        <strain evidence="2">USP_2M_L1-L4_2017</strain>
        <tissue evidence="2">Whole body</tissue>
    </source>
</reference>
<feature type="compositionally biased region" description="Basic and acidic residues" evidence="1">
    <location>
        <begin position="114"/>
        <end position="127"/>
    </location>
</feature>
<accession>A0AA40KG83</accession>
<feature type="region of interest" description="Disordered" evidence="1">
    <location>
        <begin position="55"/>
        <end position="75"/>
    </location>
</feature>
<protein>
    <submittedName>
        <fullName evidence="2">Uncharacterized protein</fullName>
    </submittedName>
</protein>
<organism evidence="2 3">
    <name type="scientific">Melipona bicolor</name>
    <dbReference type="NCBI Taxonomy" id="60889"/>
    <lineage>
        <taxon>Eukaryota</taxon>
        <taxon>Metazoa</taxon>
        <taxon>Ecdysozoa</taxon>
        <taxon>Arthropoda</taxon>
        <taxon>Hexapoda</taxon>
        <taxon>Insecta</taxon>
        <taxon>Pterygota</taxon>
        <taxon>Neoptera</taxon>
        <taxon>Endopterygota</taxon>
        <taxon>Hymenoptera</taxon>
        <taxon>Apocrita</taxon>
        <taxon>Aculeata</taxon>
        <taxon>Apoidea</taxon>
        <taxon>Anthophila</taxon>
        <taxon>Apidae</taxon>
        <taxon>Melipona</taxon>
    </lineage>
</organism>
<sequence>MIFRVTELLQYPANRKSQNALFDGVGYRRRATNDVYLNGESVGETKKNVAEINREDLRSDLSPRPSHAAAGSTRYPPGVGCISSGGKIRAFTRDGRACTCASESRKRRVSQRKPTTDRRVGGHRGEGGGRYVPSGHRRRVDDDERPRGWRGVAYDPAHILTGTADACQATLLAMPLEVARPSRRYARPRVAREAVLLSAYLPEGSFLNGTRN</sequence>
<evidence type="ECO:0000313" key="2">
    <source>
        <dbReference type="EMBL" id="KAK1119205.1"/>
    </source>
</evidence>
<gene>
    <name evidence="2" type="ORF">K0M31_013700</name>
</gene>
<dbReference type="AlphaFoldDB" id="A0AA40KG83"/>
<evidence type="ECO:0000256" key="1">
    <source>
        <dbReference type="SAM" id="MobiDB-lite"/>
    </source>
</evidence>
<comment type="caution">
    <text evidence="2">The sequence shown here is derived from an EMBL/GenBank/DDBJ whole genome shotgun (WGS) entry which is preliminary data.</text>
</comment>
<evidence type="ECO:0000313" key="3">
    <source>
        <dbReference type="Proteomes" id="UP001177670"/>
    </source>
</evidence>
<dbReference type="Proteomes" id="UP001177670">
    <property type="component" value="Unassembled WGS sequence"/>
</dbReference>
<proteinExistence type="predicted"/>
<feature type="region of interest" description="Disordered" evidence="1">
    <location>
        <begin position="105"/>
        <end position="144"/>
    </location>
</feature>
<dbReference type="EMBL" id="JAHYIQ010000038">
    <property type="protein sequence ID" value="KAK1119205.1"/>
    <property type="molecule type" value="Genomic_DNA"/>
</dbReference>